<sequence>MRFQLDRTFRDRPQPHRADAHRAYWRRRSLHGWTWADTPGETLIVEAHDRAALTGLLAGDPYTRAGLVTHTAVRPLGEPVTTPDRTQPHPVRDDRSRPPVRTISSRPDRLSPHEWRVARMMLDGLTNRQIADRLAVSPRAIEQHITRIYRKLSIDRRAQLALALHGHPGEPSPVRGGTVPR</sequence>
<dbReference type="PROSITE" id="PS50043">
    <property type="entry name" value="HTH_LUXR_2"/>
    <property type="match status" value="1"/>
</dbReference>
<dbReference type="AlphaFoldDB" id="A0AAE4C8W6"/>
<dbReference type="Pfam" id="PF00196">
    <property type="entry name" value="GerE"/>
    <property type="match status" value="1"/>
</dbReference>
<accession>A0AAE4C8W6</accession>
<gene>
    <name evidence="6" type="ORF">J2S41_002206</name>
</gene>
<name>A0AAE4C8W6_9ACTN</name>
<dbReference type="InterPro" id="IPR011008">
    <property type="entry name" value="Dimeric_a/b-barrel"/>
</dbReference>
<dbReference type="CDD" id="cd06170">
    <property type="entry name" value="LuxR_C_like"/>
    <property type="match status" value="1"/>
</dbReference>
<dbReference type="GO" id="GO:0006355">
    <property type="term" value="P:regulation of DNA-templated transcription"/>
    <property type="evidence" value="ECO:0007669"/>
    <property type="project" value="InterPro"/>
</dbReference>
<dbReference type="SUPFAM" id="SSF54909">
    <property type="entry name" value="Dimeric alpha+beta barrel"/>
    <property type="match status" value="1"/>
</dbReference>
<comment type="caution">
    <text evidence="6">The sequence shown here is derived from an EMBL/GenBank/DDBJ whole genome shotgun (WGS) entry which is preliminary data.</text>
</comment>
<evidence type="ECO:0000313" key="6">
    <source>
        <dbReference type="EMBL" id="MDR7275428.1"/>
    </source>
</evidence>
<reference evidence="6" key="1">
    <citation type="submission" date="2023-07" db="EMBL/GenBank/DDBJ databases">
        <title>Sequencing the genomes of 1000 actinobacteria strains.</title>
        <authorList>
            <person name="Klenk H.-P."/>
        </authorList>
    </citation>
    <scope>NUCLEOTIDE SEQUENCE</scope>
    <source>
        <strain evidence="6">DSM 44707</strain>
    </source>
</reference>
<evidence type="ECO:0000256" key="4">
    <source>
        <dbReference type="SAM" id="MobiDB-lite"/>
    </source>
</evidence>
<protein>
    <submittedName>
        <fullName evidence="6">DNA-binding CsgD family transcriptional regulator</fullName>
    </submittedName>
</protein>
<dbReference type="RefSeq" id="WP_310366357.1">
    <property type="nucleotide sequence ID" value="NZ_JAVDYB010000001.1"/>
</dbReference>
<proteinExistence type="predicted"/>
<evidence type="ECO:0000259" key="5">
    <source>
        <dbReference type="PROSITE" id="PS50043"/>
    </source>
</evidence>
<dbReference type="SMART" id="SM00421">
    <property type="entry name" value="HTH_LUXR"/>
    <property type="match status" value="1"/>
</dbReference>
<dbReference type="Proteomes" id="UP001183643">
    <property type="component" value="Unassembled WGS sequence"/>
</dbReference>
<feature type="region of interest" description="Disordered" evidence="4">
    <location>
        <begin position="76"/>
        <end position="107"/>
    </location>
</feature>
<dbReference type="PANTHER" id="PTHR44688:SF16">
    <property type="entry name" value="DNA-BINDING TRANSCRIPTIONAL ACTIVATOR DEVR_DOSR"/>
    <property type="match status" value="1"/>
</dbReference>
<dbReference type="InterPro" id="IPR036388">
    <property type="entry name" value="WH-like_DNA-bd_sf"/>
</dbReference>
<feature type="compositionally biased region" description="Basic and acidic residues" evidence="4">
    <location>
        <begin position="86"/>
        <end position="97"/>
    </location>
</feature>
<evidence type="ECO:0000256" key="1">
    <source>
        <dbReference type="ARBA" id="ARBA00023015"/>
    </source>
</evidence>
<dbReference type="InterPro" id="IPR016032">
    <property type="entry name" value="Sig_transdc_resp-reg_C-effctor"/>
</dbReference>
<keyword evidence="7" id="KW-1185">Reference proteome</keyword>
<evidence type="ECO:0000256" key="3">
    <source>
        <dbReference type="ARBA" id="ARBA00023163"/>
    </source>
</evidence>
<feature type="domain" description="HTH luxR-type" evidence="5">
    <location>
        <begin position="103"/>
        <end position="168"/>
    </location>
</feature>
<dbReference type="PRINTS" id="PR00038">
    <property type="entry name" value="HTHLUXR"/>
</dbReference>
<dbReference type="GO" id="GO:0003677">
    <property type="term" value="F:DNA binding"/>
    <property type="evidence" value="ECO:0007669"/>
    <property type="project" value="UniProtKB-KW"/>
</dbReference>
<keyword evidence="2 6" id="KW-0238">DNA-binding</keyword>
<organism evidence="6 7">
    <name type="scientific">Catenuloplanes atrovinosus</name>
    <dbReference type="NCBI Taxonomy" id="137266"/>
    <lineage>
        <taxon>Bacteria</taxon>
        <taxon>Bacillati</taxon>
        <taxon>Actinomycetota</taxon>
        <taxon>Actinomycetes</taxon>
        <taxon>Micromonosporales</taxon>
        <taxon>Micromonosporaceae</taxon>
        <taxon>Catenuloplanes</taxon>
    </lineage>
</organism>
<dbReference type="PANTHER" id="PTHR44688">
    <property type="entry name" value="DNA-BINDING TRANSCRIPTIONAL ACTIVATOR DEVR_DOSR"/>
    <property type="match status" value="1"/>
</dbReference>
<keyword evidence="3" id="KW-0804">Transcription</keyword>
<dbReference type="EMBL" id="JAVDYB010000001">
    <property type="protein sequence ID" value="MDR7275428.1"/>
    <property type="molecule type" value="Genomic_DNA"/>
</dbReference>
<dbReference type="Gene3D" id="1.10.10.10">
    <property type="entry name" value="Winged helix-like DNA-binding domain superfamily/Winged helix DNA-binding domain"/>
    <property type="match status" value="1"/>
</dbReference>
<dbReference type="InterPro" id="IPR000792">
    <property type="entry name" value="Tscrpt_reg_LuxR_C"/>
</dbReference>
<keyword evidence="1" id="KW-0805">Transcription regulation</keyword>
<dbReference type="SUPFAM" id="SSF46894">
    <property type="entry name" value="C-terminal effector domain of the bipartite response regulators"/>
    <property type="match status" value="1"/>
</dbReference>
<evidence type="ECO:0000313" key="7">
    <source>
        <dbReference type="Proteomes" id="UP001183643"/>
    </source>
</evidence>
<evidence type="ECO:0000256" key="2">
    <source>
        <dbReference type="ARBA" id="ARBA00023125"/>
    </source>
</evidence>